<keyword evidence="1" id="KW-0808">Transferase</keyword>
<dbReference type="GO" id="GO:0006633">
    <property type="term" value="P:fatty acid biosynthetic process"/>
    <property type="evidence" value="ECO:0007669"/>
    <property type="project" value="TreeGrafter"/>
</dbReference>
<dbReference type="Gene3D" id="3.40.47.10">
    <property type="match status" value="1"/>
</dbReference>
<dbReference type="GO" id="GO:0004315">
    <property type="term" value="F:3-oxoacyl-[acyl-carrier-protein] synthase activity"/>
    <property type="evidence" value="ECO:0007669"/>
    <property type="project" value="TreeGrafter"/>
</dbReference>
<protein>
    <submittedName>
        <fullName evidence="3">3-oxoacyl-[acyl-carrier protein] reductase (EC)</fullName>
        <ecNumber evidence="3">1.1.1.100</ecNumber>
    </submittedName>
</protein>
<gene>
    <name evidence="3" type="ORF">HELGO_WM17595</name>
</gene>
<organism evidence="3">
    <name type="scientific">uncultured Aureispira sp</name>
    <dbReference type="NCBI Taxonomy" id="1331704"/>
    <lineage>
        <taxon>Bacteria</taxon>
        <taxon>Pseudomonadati</taxon>
        <taxon>Bacteroidota</taxon>
        <taxon>Saprospiria</taxon>
        <taxon>Saprospirales</taxon>
        <taxon>Saprospiraceae</taxon>
        <taxon>Aureispira</taxon>
        <taxon>environmental samples</taxon>
    </lineage>
</organism>
<reference evidence="3" key="1">
    <citation type="submission" date="2020-01" db="EMBL/GenBank/DDBJ databases">
        <authorList>
            <person name="Meier V. D."/>
            <person name="Meier V D."/>
        </authorList>
    </citation>
    <scope>NUCLEOTIDE SEQUENCE</scope>
    <source>
        <strain evidence="3">HLG_WM_MAG_10</strain>
    </source>
</reference>
<keyword evidence="3" id="KW-0560">Oxidoreductase</keyword>
<dbReference type="GO" id="GO:0004316">
    <property type="term" value="F:3-oxoacyl-[acyl-carrier-protein] reductase (NADPH) activity"/>
    <property type="evidence" value="ECO:0007669"/>
    <property type="project" value="UniProtKB-EC"/>
</dbReference>
<feature type="domain" description="Beta-ketoacyl synthase-like N-terminal" evidence="2">
    <location>
        <begin position="45"/>
        <end position="199"/>
    </location>
</feature>
<sequence>MKKNIYINGLGNISPQETFYKTMGEEVVEAEGAFFACQEPNYKEFIQKKLLRRMSRIIKMGLATAQKALVDANHPPLDAIISGTAWGCVKDTEKFLETILENNEEYLTPTAFVQSTHNTVAGQIALLHHDNCYNMSYVQGYVSFESALIDAMLLFYDNKAKNILVNGIDEQTEKLGILLERLQCANAETAVMGEGAACLILGAEKTPNTYAQLAGASMLYRPKNKASIQQCLEQILQEANLKLEDIDVVLTGNQDQSLEMALFPEAAFSNYKKLCGEYPTSTAFATAIAAQLLKGDSWTKTALGINKKKVQHLLIYNNHQEVNHSIIVLSKVAQ</sequence>
<dbReference type="EMBL" id="CACVAQ010000269">
    <property type="protein sequence ID" value="CAA6818951.1"/>
    <property type="molecule type" value="Genomic_DNA"/>
</dbReference>
<dbReference type="SUPFAM" id="SSF53901">
    <property type="entry name" value="Thiolase-like"/>
    <property type="match status" value="1"/>
</dbReference>
<dbReference type="InterPro" id="IPR014030">
    <property type="entry name" value="Ketoacyl_synth_N"/>
</dbReference>
<name>A0A6S6T6K5_9BACT</name>
<dbReference type="InterPro" id="IPR016039">
    <property type="entry name" value="Thiolase-like"/>
</dbReference>
<dbReference type="EC" id="1.1.1.100" evidence="3"/>
<evidence type="ECO:0000256" key="1">
    <source>
        <dbReference type="ARBA" id="ARBA00022679"/>
    </source>
</evidence>
<proteinExistence type="predicted"/>
<accession>A0A6S6T6K5</accession>
<evidence type="ECO:0000313" key="3">
    <source>
        <dbReference type="EMBL" id="CAA6818951.1"/>
    </source>
</evidence>
<evidence type="ECO:0000259" key="2">
    <source>
        <dbReference type="Pfam" id="PF13723"/>
    </source>
</evidence>
<dbReference type="Pfam" id="PF13723">
    <property type="entry name" value="Ketoacyl-synt_2"/>
    <property type="match status" value="1"/>
</dbReference>
<dbReference type="AlphaFoldDB" id="A0A6S6T6K5"/>
<dbReference type="PANTHER" id="PTHR11712">
    <property type="entry name" value="POLYKETIDE SYNTHASE-RELATED"/>
    <property type="match status" value="1"/>
</dbReference>
<dbReference type="InterPro" id="IPR000794">
    <property type="entry name" value="Beta-ketoacyl_synthase"/>
</dbReference>
<dbReference type="PANTHER" id="PTHR11712:SF336">
    <property type="entry name" value="3-OXOACYL-[ACYL-CARRIER-PROTEIN] SYNTHASE, MITOCHONDRIAL"/>
    <property type="match status" value="1"/>
</dbReference>